<name>A0AAD5XRD7_9FUNG</name>
<dbReference type="FunFam" id="3.30.565.10:FF:000010">
    <property type="entry name" value="Sensor histidine kinase RcsC"/>
    <property type="match status" value="1"/>
</dbReference>
<sequence length="718" mass="76171">MGSRRLPAAVPLLIALSLVIHLSPHTHLVHFAQGGLLGFGLLETFRRATADRAVAALAADNSRLKEDARLHLQQLQLLREQLDAKVAAPPTPAPAAAAASAPASPSLPPDIPTPAAAIAIAHTRTPSGSIVSLPPCAQDANQSSENARRFLSTISHEIRTPLSGIVGIGALLADTPLNTDQADLLKSLRECSEGLLLIVNDVLDYSKIDAGKLDLELRPFDLMACVDSACHLLDMNASPKGIQLTQTVAEGTPKYVIGDANRLRQVLINLVSNAVKFTARGSVCVRVSGVDEFDSTGSLSSVRVLFEVEDSGIGIPASSMEKLFESFSQLHQDAGARRYGGTGLGLAISKRLVELMDERGGRMWATSEYGKGSTFYVSLSMPVCTQEDMLNATAGMKQNEAYSWIENDEQSDKDAQTLPIAPAADESATTTLAERVPIKILVAEDNPVNQKLSLRLLQKLGYTSSSVDLVEDGTDAVSAMSAKQYDLILMDVQMPVMSGIEATRRIRMDPTVAQRGLQPVILALTANAMETDRTSCLEAGMNGHISKPVKLETLARMIETHGGARVKTKLSNSSRSPSIASAMSSTLDSQIPTVMVNQPNSPPQSAPTRARNADGSASDEARSGSGTGGSDSSTLGAGLQRDSRSLKRMQPRTQAQLRTRSTSATRFTQTDFLDEDVAKRTISLPGSPSPAPPRLPASAVRSAPSPLTVPPDKASNAS</sequence>
<gene>
    <name evidence="8" type="ORF">HDU87_000017</name>
</gene>
<organism evidence="8 9">
    <name type="scientific">Geranomyces variabilis</name>
    <dbReference type="NCBI Taxonomy" id="109894"/>
    <lineage>
        <taxon>Eukaryota</taxon>
        <taxon>Fungi</taxon>
        <taxon>Fungi incertae sedis</taxon>
        <taxon>Chytridiomycota</taxon>
        <taxon>Chytridiomycota incertae sedis</taxon>
        <taxon>Chytridiomycetes</taxon>
        <taxon>Spizellomycetales</taxon>
        <taxon>Powellomycetaceae</taxon>
        <taxon>Geranomyces</taxon>
    </lineage>
</organism>
<protein>
    <submittedName>
        <fullName evidence="8">Uncharacterized protein</fullName>
    </submittedName>
</protein>
<dbReference type="SUPFAM" id="SSF52172">
    <property type="entry name" value="CheY-like"/>
    <property type="match status" value="1"/>
</dbReference>
<dbReference type="InterPro" id="IPR036097">
    <property type="entry name" value="HisK_dim/P_sf"/>
</dbReference>
<evidence type="ECO:0000313" key="8">
    <source>
        <dbReference type="EMBL" id="KAJ3185398.1"/>
    </source>
</evidence>
<evidence type="ECO:0000256" key="1">
    <source>
        <dbReference type="ARBA" id="ARBA00022553"/>
    </source>
</evidence>
<dbReference type="SUPFAM" id="SSF55874">
    <property type="entry name" value="ATPase domain of HSP90 chaperone/DNA topoisomerase II/histidine kinase"/>
    <property type="match status" value="1"/>
</dbReference>
<feature type="compositionally biased region" description="Low complexity" evidence="4">
    <location>
        <begin position="696"/>
        <end position="706"/>
    </location>
</feature>
<dbReference type="AlphaFoldDB" id="A0AAD5XRD7"/>
<feature type="domain" description="Histidine kinase" evidence="6">
    <location>
        <begin position="153"/>
        <end position="383"/>
    </location>
</feature>
<feature type="region of interest" description="Disordered" evidence="4">
    <location>
        <begin position="565"/>
        <end position="718"/>
    </location>
</feature>
<dbReference type="Gene3D" id="3.40.50.2300">
    <property type="match status" value="1"/>
</dbReference>
<dbReference type="EMBL" id="JADGJQ010000001">
    <property type="protein sequence ID" value="KAJ3185398.1"/>
    <property type="molecule type" value="Genomic_DNA"/>
</dbReference>
<dbReference type="CDD" id="cd00082">
    <property type="entry name" value="HisKA"/>
    <property type="match status" value="1"/>
</dbReference>
<dbReference type="Pfam" id="PF02518">
    <property type="entry name" value="HATPase_c"/>
    <property type="match status" value="1"/>
</dbReference>
<keyword evidence="5" id="KW-0732">Signal</keyword>
<dbReference type="SMART" id="SM00387">
    <property type="entry name" value="HATPase_c"/>
    <property type="match status" value="1"/>
</dbReference>
<evidence type="ECO:0000313" key="9">
    <source>
        <dbReference type="Proteomes" id="UP001212152"/>
    </source>
</evidence>
<feature type="compositionally biased region" description="Polar residues" evidence="4">
    <location>
        <begin position="586"/>
        <end position="599"/>
    </location>
</feature>
<feature type="signal peptide" evidence="5">
    <location>
        <begin position="1"/>
        <end position="28"/>
    </location>
</feature>
<evidence type="ECO:0000256" key="2">
    <source>
        <dbReference type="ARBA" id="ARBA00023012"/>
    </source>
</evidence>
<dbReference type="InterPro" id="IPR005467">
    <property type="entry name" value="His_kinase_dom"/>
</dbReference>
<dbReference type="SMART" id="SM00448">
    <property type="entry name" value="REC"/>
    <property type="match status" value="1"/>
</dbReference>
<accession>A0AAD5XRD7</accession>
<dbReference type="Pfam" id="PF00072">
    <property type="entry name" value="Response_reg"/>
    <property type="match status" value="1"/>
</dbReference>
<proteinExistence type="predicted"/>
<keyword evidence="9" id="KW-1185">Reference proteome</keyword>
<dbReference type="InterPro" id="IPR011006">
    <property type="entry name" value="CheY-like_superfamily"/>
</dbReference>
<dbReference type="GO" id="GO:0000155">
    <property type="term" value="F:phosphorelay sensor kinase activity"/>
    <property type="evidence" value="ECO:0007669"/>
    <property type="project" value="InterPro"/>
</dbReference>
<evidence type="ECO:0000256" key="4">
    <source>
        <dbReference type="SAM" id="MobiDB-lite"/>
    </source>
</evidence>
<reference evidence="8" key="1">
    <citation type="submission" date="2020-05" db="EMBL/GenBank/DDBJ databases">
        <title>Phylogenomic resolution of chytrid fungi.</title>
        <authorList>
            <person name="Stajich J.E."/>
            <person name="Amses K."/>
            <person name="Simmons R."/>
            <person name="Seto K."/>
            <person name="Myers J."/>
            <person name="Bonds A."/>
            <person name="Quandt C.A."/>
            <person name="Barry K."/>
            <person name="Liu P."/>
            <person name="Grigoriev I."/>
            <person name="Longcore J.E."/>
            <person name="James T.Y."/>
        </authorList>
    </citation>
    <scope>NUCLEOTIDE SEQUENCE</scope>
    <source>
        <strain evidence="8">JEL0379</strain>
    </source>
</reference>
<feature type="compositionally biased region" description="Low complexity" evidence="4">
    <location>
        <begin position="630"/>
        <end position="639"/>
    </location>
</feature>
<dbReference type="InterPro" id="IPR036890">
    <property type="entry name" value="HATPase_C_sf"/>
</dbReference>
<evidence type="ECO:0000259" key="6">
    <source>
        <dbReference type="PROSITE" id="PS50109"/>
    </source>
</evidence>
<dbReference type="SMART" id="SM00388">
    <property type="entry name" value="HisKA"/>
    <property type="match status" value="1"/>
</dbReference>
<feature type="region of interest" description="Disordered" evidence="4">
    <location>
        <begin position="88"/>
        <end position="108"/>
    </location>
</feature>
<evidence type="ECO:0000256" key="3">
    <source>
        <dbReference type="PROSITE-ProRule" id="PRU00169"/>
    </source>
</evidence>
<dbReference type="Proteomes" id="UP001212152">
    <property type="component" value="Unassembled WGS sequence"/>
</dbReference>
<feature type="compositionally biased region" description="Polar residues" evidence="4">
    <location>
        <begin position="651"/>
        <end position="671"/>
    </location>
</feature>
<dbReference type="Gene3D" id="3.30.565.10">
    <property type="entry name" value="Histidine kinase-like ATPase, C-terminal domain"/>
    <property type="match status" value="1"/>
</dbReference>
<keyword evidence="1 3" id="KW-0597">Phosphoprotein</keyword>
<dbReference type="PROSITE" id="PS50110">
    <property type="entry name" value="RESPONSE_REGULATORY"/>
    <property type="match status" value="1"/>
</dbReference>
<dbReference type="Gene3D" id="1.10.287.130">
    <property type="match status" value="1"/>
</dbReference>
<dbReference type="SUPFAM" id="SSF47384">
    <property type="entry name" value="Homodimeric domain of signal transducing histidine kinase"/>
    <property type="match status" value="1"/>
</dbReference>
<dbReference type="PANTHER" id="PTHR45339:SF1">
    <property type="entry name" value="HYBRID SIGNAL TRANSDUCTION HISTIDINE KINASE J"/>
    <property type="match status" value="1"/>
</dbReference>
<feature type="chain" id="PRO_5042015749" evidence="5">
    <location>
        <begin position="29"/>
        <end position="718"/>
    </location>
</feature>
<dbReference type="PROSITE" id="PS50109">
    <property type="entry name" value="HIS_KIN"/>
    <property type="match status" value="1"/>
</dbReference>
<feature type="compositionally biased region" description="Low complexity" evidence="4">
    <location>
        <begin position="94"/>
        <end position="104"/>
    </location>
</feature>
<evidence type="ECO:0000259" key="7">
    <source>
        <dbReference type="PROSITE" id="PS50110"/>
    </source>
</evidence>
<keyword evidence="2" id="KW-0902">Two-component regulatory system</keyword>
<dbReference type="InterPro" id="IPR003594">
    <property type="entry name" value="HATPase_dom"/>
</dbReference>
<feature type="compositionally biased region" description="Low complexity" evidence="4">
    <location>
        <begin position="571"/>
        <end position="585"/>
    </location>
</feature>
<dbReference type="InterPro" id="IPR004358">
    <property type="entry name" value="Sig_transdc_His_kin-like_C"/>
</dbReference>
<dbReference type="Pfam" id="PF00512">
    <property type="entry name" value="HisKA"/>
    <property type="match status" value="1"/>
</dbReference>
<feature type="domain" description="Response regulatory" evidence="7">
    <location>
        <begin position="439"/>
        <end position="562"/>
    </location>
</feature>
<dbReference type="PANTHER" id="PTHR45339">
    <property type="entry name" value="HYBRID SIGNAL TRANSDUCTION HISTIDINE KINASE J"/>
    <property type="match status" value="1"/>
</dbReference>
<evidence type="ECO:0000256" key="5">
    <source>
        <dbReference type="SAM" id="SignalP"/>
    </source>
</evidence>
<dbReference type="InterPro" id="IPR001789">
    <property type="entry name" value="Sig_transdc_resp-reg_receiver"/>
</dbReference>
<comment type="caution">
    <text evidence="8">The sequence shown here is derived from an EMBL/GenBank/DDBJ whole genome shotgun (WGS) entry which is preliminary data.</text>
</comment>
<dbReference type="InterPro" id="IPR003661">
    <property type="entry name" value="HisK_dim/P_dom"/>
</dbReference>
<dbReference type="PRINTS" id="PR00344">
    <property type="entry name" value="BCTRLSENSOR"/>
</dbReference>
<dbReference type="CDD" id="cd17546">
    <property type="entry name" value="REC_hyHK_CKI1_RcsC-like"/>
    <property type="match status" value="1"/>
</dbReference>
<feature type="modified residue" description="4-aspartylphosphate" evidence="3">
    <location>
        <position position="491"/>
    </location>
</feature>
<dbReference type="CDD" id="cd16922">
    <property type="entry name" value="HATPase_EvgS-ArcB-TorS-like"/>
    <property type="match status" value="1"/>
</dbReference>